<reference evidence="1" key="1">
    <citation type="submission" date="2024-05" db="EMBL/GenBank/DDBJ databases">
        <authorList>
            <person name="Mugo M.M."/>
            <person name="Musyoki A.M."/>
            <person name="Makumi A.M."/>
            <person name="Mutai I."/>
            <person name="Drechsel O."/>
            <person name="Kering K.K."/>
            <person name="Muturi P."/>
            <person name="Mbae C.K."/>
            <person name="Kariuki S.M."/>
        </authorList>
    </citation>
    <scope>NUCLEOTIDE SEQUENCE</scope>
</reference>
<name>A0AAU8GJ65_9CAUD</name>
<evidence type="ECO:0000313" key="1">
    <source>
        <dbReference type="EMBL" id="XCH41723.1"/>
    </source>
</evidence>
<protein>
    <submittedName>
        <fullName evidence="1">Uncharacterized protein</fullName>
    </submittedName>
</protein>
<organism evidence="1">
    <name type="scientific">Salmonella phage vB_STmST313_KE31</name>
    <dbReference type="NCBI Taxonomy" id="3161181"/>
    <lineage>
        <taxon>Viruses</taxon>
        <taxon>Duplodnaviria</taxon>
        <taxon>Heunggongvirae</taxon>
        <taxon>Uroviricota</taxon>
        <taxon>Caudoviricetes</taxon>
        <taxon>Pantevenvirales</taxon>
        <taxon>Ackermannviridae</taxon>
        <taxon>Cvivirinae</taxon>
        <taxon>Kuttervirus</taxon>
    </lineage>
</organism>
<sequence>MRCETHLGGHSVDSFYSIPYSGYRPRSSALSDVGGSLLITPSRLFLVRRIW</sequence>
<dbReference type="EMBL" id="PP856729">
    <property type="protein sequence ID" value="XCH41723.1"/>
    <property type="molecule type" value="Genomic_DNA"/>
</dbReference>
<accession>A0AAU8GJ65</accession>
<gene>
    <name evidence="1" type="ORF">DSCPLJFW_CDS0073</name>
</gene>
<proteinExistence type="predicted"/>